<dbReference type="PANTHER" id="PTHR39063">
    <property type="entry name" value="ORAL-FACIAL-DIGITAL SYNDROME 1 PROTEIN HOMOLOG"/>
    <property type="match status" value="1"/>
</dbReference>
<feature type="compositionally biased region" description="Low complexity" evidence="2">
    <location>
        <begin position="1027"/>
        <end position="1050"/>
    </location>
</feature>
<dbReference type="GO" id="GO:0005576">
    <property type="term" value="C:extracellular region"/>
    <property type="evidence" value="ECO:0007669"/>
    <property type="project" value="GOC"/>
</dbReference>
<feature type="compositionally biased region" description="Low complexity" evidence="2">
    <location>
        <begin position="1112"/>
        <end position="1122"/>
    </location>
</feature>
<dbReference type="SMART" id="SM00667">
    <property type="entry name" value="LisH"/>
    <property type="match status" value="1"/>
</dbReference>
<dbReference type="GO" id="GO:0036064">
    <property type="term" value="C:ciliary basal body"/>
    <property type="evidence" value="ECO:0007669"/>
    <property type="project" value="TreeGrafter"/>
</dbReference>
<feature type="coiled-coil region" evidence="1">
    <location>
        <begin position="506"/>
        <end position="792"/>
    </location>
</feature>
<reference evidence="4" key="1">
    <citation type="journal article" date="2016" name="Nat. Commun.">
        <title>The Gonium pectorale genome demonstrates co-option of cell cycle regulation during the evolution of multicellularity.</title>
        <authorList>
            <person name="Hanschen E.R."/>
            <person name="Marriage T.N."/>
            <person name="Ferris P.J."/>
            <person name="Hamaji T."/>
            <person name="Toyoda A."/>
            <person name="Fujiyama A."/>
            <person name="Neme R."/>
            <person name="Noguchi H."/>
            <person name="Minakuchi Y."/>
            <person name="Suzuki M."/>
            <person name="Kawai-Toyooka H."/>
            <person name="Smith D.R."/>
            <person name="Sparks H."/>
            <person name="Anderson J."/>
            <person name="Bakaric R."/>
            <person name="Luria V."/>
            <person name="Karger A."/>
            <person name="Kirschner M.W."/>
            <person name="Durand P.M."/>
            <person name="Michod R.E."/>
            <person name="Nozaki H."/>
            <person name="Olson B.J."/>
        </authorList>
    </citation>
    <scope>NUCLEOTIDE SEQUENCE [LARGE SCALE GENOMIC DNA]</scope>
    <source>
        <strain evidence="4">NIES-2863</strain>
    </source>
</reference>
<feature type="region of interest" description="Disordered" evidence="2">
    <location>
        <begin position="1293"/>
        <end position="1322"/>
    </location>
</feature>
<name>A0A150GLY4_GONPE</name>
<organism evidence="3 4">
    <name type="scientific">Gonium pectorale</name>
    <name type="common">Green alga</name>
    <dbReference type="NCBI Taxonomy" id="33097"/>
    <lineage>
        <taxon>Eukaryota</taxon>
        <taxon>Viridiplantae</taxon>
        <taxon>Chlorophyta</taxon>
        <taxon>core chlorophytes</taxon>
        <taxon>Chlorophyceae</taxon>
        <taxon>CS clade</taxon>
        <taxon>Chlamydomonadales</taxon>
        <taxon>Volvocaceae</taxon>
        <taxon>Gonium</taxon>
    </lineage>
</organism>
<feature type="region of interest" description="Disordered" evidence="2">
    <location>
        <begin position="1148"/>
        <end position="1201"/>
    </location>
</feature>
<evidence type="ECO:0000256" key="2">
    <source>
        <dbReference type="SAM" id="MobiDB-lite"/>
    </source>
</evidence>
<feature type="region of interest" description="Disordered" evidence="2">
    <location>
        <begin position="1027"/>
        <end position="1059"/>
    </location>
</feature>
<keyword evidence="1" id="KW-0175">Coiled coil</keyword>
<feature type="region of interest" description="Disordered" evidence="2">
    <location>
        <begin position="869"/>
        <end position="903"/>
    </location>
</feature>
<dbReference type="EMBL" id="LSYV01000015">
    <property type="protein sequence ID" value="KXZ50853.1"/>
    <property type="molecule type" value="Genomic_DNA"/>
</dbReference>
<comment type="caution">
    <text evidence="3">The sequence shown here is derived from an EMBL/GenBank/DDBJ whole genome shotgun (WGS) entry which is preliminary data.</text>
</comment>
<proteinExistence type="predicted"/>
<dbReference type="OrthoDB" id="437790at2759"/>
<evidence type="ECO:0000256" key="1">
    <source>
        <dbReference type="SAM" id="Coils"/>
    </source>
</evidence>
<dbReference type="InterPro" id="IPR006594">
    <property type="entry name" value="LisH"/>
</dbReference>
<accession>A0A150GLY4</accession>
<feature type="compositionally biased region" description="Basic and acidic residues" evidence="2">
    <location>
        <begin position="1123"/>
        <end position="1134"/>
    </location>
</feature>
<keyword evidence="4" id="KW-1185">Reference proteome</keyword>
<protein>
    <submittedName>
        <fullName evidence="3">Uncharacterized protein</fullName>
    </submittedName>
</protein>
<dbReference type="PROSITE" id="PS50896">
    <property type="entry name" value="LISH"/>
    <property type="match status" value="1"/>
</dbReference>
<sequence>MIEYAIGQHKSNPDMAVDVLLSGLSYSSPEADPLGAARLHLVVAAIEAERNNWTKAGNHASSGLTLAAPRAAATAGPTAADLTLAAGSLAARAALLQASCGHQQEADTAFVAAAEAARAPGPAPGGPAGQWLGTQHNNEVAADALAGRAQLQMQLKEWGAAEELLGEALKAAEAAHGERSPALAPLLALLGYAYSRSARVTFAEGLFREAAKLLRLDPARLHLQMAQQQQLHQAQAHQEHLQGQQGGEASAAASAAARLGVHASVAAVLSWRYAQLLWVLPNRGSEASQWEGCARHMWAGSGPLSGWDISALLGGEGHLRGEGPEGSGLLLSTRFRRAWPVWQPPRPGLQRHALNSMIADYLGKVNYNYSLSVFKEESGLESRPLLTEDELLDVLKVDRETSFFQSYMKSKAHGGSDSCFVLNLLLAISEAAAAKGKESFTQTIGGDRYQMEVRMKQLEDEYQARLRAARMAPGAGMEERLALYRQEIEEQAAAEVARQVERIREMEVAAARLDEAAKARRAMEAERLELDRMHSERLAKLRQREEETMDKLRRQQRDVENVAYEHRQRILREEERMRNQKTEIQQQQDGRLEQLRQLERSLELRERAVAAREAAAEKRLAEATEAAAEAQVAARQDVEREYMELKSNLAQQRMQIEMDRSRIMELRSEATAEIAGARAKEERLRNLEAARAEAEARAAAHAADAEVVRLQAEKLAMELNEAREELSRRLAAATDGADAMLANAAGAMNMLNAEAVASRAAGSQIREAMSQLERAKEEAQTASVAVAQLQQEVNGLHAALNASHAETESLRTQLGRVESLMDEAVAARSEALSSLEEAHFRTFQLEREVADLRSTLARTKEDAAALRLQANMQRRPQSRGADSPNRRSITLSPPRRPAPGASTAAISALSLGLALGGGPGGAFSGGVGGQMPHGWQQWPQSGGGSVMIAGGTPTLSHAEFPIAAAPRDPTVERMDRLRRQEDIVAGQEDMYRKRMMAMQEVRDRSMAMLGQAGGVGGAQGRHYQQMLQRQQMSLQQQQQALHHQQSQYAAGPPPQYMAGQAEGLQGVYQAPGDGMAAPPPYYTYVMHGTPAQQQQHPPQAAEGLLEQQGYGAQPSAHPQQQAQREESPPESVHDVEGMLQAKMRMLQEQRERALAAQQQSQPPSRRLTSRTSRSSRYSDASGGGASGHHPASGSQPRAEDSNSALIAGEAYDTVAPELSTIQRRTGGGRRISHEGGGHLSRQSSSINRRADTLRGTSFARSEASTYSVEVPGAVGLSGNSQRAMSVAMTDDFPSSMENFELPGLNDDDEEEGVEAPGDDGHFGAFAAEFSAGSVF</sequence>
<feature type="region of interest" description="Disordered" evidence="2">
    <location>
        <begin position="1216"/>
        <end position="1248"/>
    </location>
</feature>
<dbReference type="GO" id="GO:0060287">
    <property type="term" value="P:epithelial cilium movement involved in determination of left/right asymmetry"/>
    <property type="evidence" value="ECO:0007669"/>
    <property type="project" value="TreeGrafter"/>
</dbReference>
<feature type="compositionally biased region" description="Low complexity" evidence="2">
    <location>
        <begin position="1154"/>
        <end position="1180"/>
    </location>
</feature>
<feature type="compositionally biased region" description="Acidic residues" evidence="2">
    <location>
        <begin position="1305"/>
        <end position="1317"/>
    </location>
</feature>
<dbReference type="STRING" id="33097.A0A150GLY4"/>
<dbReference type="Pfam" id="PF16045">
    <property type="entry name" value="LisH_2"/>
    <property type="match status" value="1"/>
</dbReference>
<evidence type="ECO:0000313" key="3">
    <source>
        <dbReference type="EMBL" id="KXZ50853.1"/>
    </source>
</evidence>
<evidence type="ECO:0000313" key="4">
    <source>
        <dbReference type="Proteomes" id="UP000075714"/>
    </source>
</evidence>
<dbReference type="PANTHER" id="PTHR39063:SF1">
    <property type="entry name" value="OFD1 CENTRIOLE AND CENTRIOLAR SATELLITE PROTEIN"/>
    <property type="match status" value="1"/>
</dbReference>
<gene>
    <name evidence="3" type="ORF">GPECTOR_14g105</name>
</gene>
<feature type="coiled-coil region" evidence="1">
    <location>
        <begin position="842"/>
        <end position="869"/>
    </location>
</feature>
<feature type="region of interest" description="Disordered" evidence="2">
    <location>
        <begin position="1109"/>
        <end position="1134"/>
    </location>
</feature>
<dbReference type="Proteomes" id="UP000075714">
    <property type="component" value="Unassembled WGS sequence"/>
</dbReference>
<dbReference type="InterPro" id="IPR055289">
    <property type="entry name" value="OFD1"/>
</dbReference>